<feature type="compositionally biased region" description="Polar residues" evidence="1">
    <location>
        <begin position="290"/>
        <end position="302"/>
    </location>
</feature>
<feature type="region of interest" description="Disordered" evidence="1">
    <location>
        <begin position="320"/>
        <end position="343"/>
    </location>
</feature>
<keyword evidence="2" id="KW-0732">Signal</keyword>
<accession>A0AAV0BFX5</accession>
<evidence type="ECO:0000256" key="2">
    <source>
        <dbReference type="SAM" id="SignalP"/>
    </source>
</evidence>
<comment type="caution">
    <text evidence="3">The sequence shown here is derived from an EMBL/GenBank/DDBJ whole genome shotgun (WGS) entry which is preliminary data.</text>
</comment>
<organism evidence="3 4">
    <name type="scientific">Phakopsora pachyrhizi</name>
    <name type="common">Asian soybean rust disease fungus</name>
    <dbReference type="NCBI Taxonomy" id="170000"/>
    <lineage>
        <taxon>Eukaryota</taxon>
        <taxon>Fungi</taxon>
        <taxon>Dikarya</taxon>
        <taxon>Basidiomycota</taxon>
        <taxon>Pucciniomycotina</taxon>
        <taxon>Pucciniomycetes</taxon>
        <taxon>Pucciniales</taxon>
        <taxon>Phakopsoraceae</taxon>
        <taxon>Phakopsora</taxon>
    </lineage>
</organism>
<dbReference type="Proteomes" id="UP001153365">
    <property type="component" value="Unassembled WGS sequence"/>
</dbReference>
<name>A0AAV0BFX5_PHAPC</name>
<feature type="chain" id="PRO_5043908674" description="Secreted protein" evidence="2">
    <location>
        <begin position="23"/>
        <end position="472"/>
    </location>
</feature>
<protein>
    <recommendedName>
        <fullName evidence="5">Secreted protein</fullName>
    </recommendedName>
</protein>
<evidence type="ECO:0000313" key="3">
    <source>
        <dbReference type="EMBL" id="CAH7684932.1"/>
    </source>
</evidence>
<dbReference type="AlphaFoldDB" id="A0AAV0BFX5"/>
<feature type="signal peptide" evidence="2">
    <location>
        <begin position="1"/>
        <end position="22"/>
    </location>
</feature>
<keyword evidence="4" id="KW-1185">Reference proteome</keyword>
<gene>
    <name evidence="3" type="ORF">PPACK8108_LOCUS19375</name>
</gene>
<evidence type="ECO:0008006" key="5">
    <source>
        <dbReference type="Google" id="ProtNLM"/>
    </source>
</evidence>
<sequence length="472" mass="53432">MKKLWANKFLLLLFLLAKYVQAGEETIDFLARFSTQIKPARERSISIPQARFFSEGSKQDWLKLGVMAEDKEPDHKRLKIAREIDFFSLAIERENSEGFPSVRSLVENVYQGQQSIVQPQSTTRDDLRLVLADTHLNLQQLATSSNMVEKNEAQEFTTYRHIADTSAEASSTRIDTSAMRSPAARVSARYPKYRNDIIEHAEPPAQEVWRKKKGFSRHNPIFLDSKINANLLTEMISIGDHNFQISDESKSTLKGISKNNEPSKNNAEKEQYLPLSSATQNIQGPKATLNKASTGPENQISDTNLKSSKITVVNNSYLQKERATDSPSNIELSEKRTSPAGSSSAKYIKTTKIKKTENKSTAFSIAVSNFVDLKTEKSTQFELKKSFEEEFIRLIDPQTEFYSSIFGSITVNEFGVYNLETKGSSELIELSKSRDNIEAIVARFNDILHSTKPLLPRNNIQPAHKFHLKHNF</sequence>
<reference evidence="3" key="1">
    <citation type="submission" date="2022-06" db="EMBL/GenBank/DDBJ databases">
        <authorList>
            <consortium name="SYNGENTA / RWTH Aachen University"/>
        </authorList>
    </citation>
    <scope>NUCLEOTIDE SEQUENCE</scope>
</reference>
<feature type="region of interest" description="Disordered" evidence="1">
    <location>
        <begin position="278"/>
        <end position="302"/>
    </location>
</feature>
<proteinExistence type="predicted"/>
<evidence type="ECO:0000313" key="4">
    <source>
        <dbReference type="Proteomes" id="UP001153365"/>
    </source>
</evidence>
<dbReference type="EMBL" id="CALTRL010005693">
    <property type="protein sequence ID" value="CAH7684932.1"/>
    <property type="molecule type" value="Genomic_DNA"/>
</dbReference>
<evidence type="ECO:0000256" key="1">
    <source>
        <dbReference type="SAM" id="MobiDB-lite"/>
    </source>
</evidence>